<proteinExistence type="predicted"/>
<reference evidence="2" key="1">
    <citation type="journal article" date="2023" name="Mol. Phylogenet. Evol.">
        <title>Genome-scale phylogeny and comparative genomics of the fungal order Sordariales.</title>
        <authorList>
            <person name="Hensen N."/>
            <person name="Bonometti L."/>
            <person name="Westerberg I."/>
            <person name="Brannstrom I.O."/>
            <person name="Guillou S."/>
            <person name="Cros-Aarteil S."/>
            <person name="Calhoun S."/>
            <person name="Haridas S."/>
            <person name="Kuo A."/>
            <person name="Mondo S."/>
            <person name="Pangilinan J."/>
            <person name="Riley R."/>
            <person name="LaButti K."/>
            <person name="Andreopoulos B."/>
            <person name="Lipzen A."/>
            <person name="Chen C."/>
            <person name="Yan M."/>
            <person name="Daum C."/>
            <person name="Ng V."/>
            <person name="Clum A."/>
            <person name="Steindorff A."/>
            <person name="Ohm R.A."/>
            <person name="Martin F."/>
            <person name="Silar P."/>
            <person name="Natvig D.O."/>
            <person name="Lalanne C."/>
            <person name="Gautier V."/>
            <person name="Ament-Velasquez S.L."/>
            <person name="Kruys A."/>
            <person name="Hutchinson M.I."/>
            <person name="Powell A.J."/>
            <person name="Barry K."/>
            <person name="Miller A.N."/>
            <person name="Grigoriev I.V."/>
            <person name="Debuchy R."/>
            <person name="Gladieux P."/>
            <person name="Hiltunen Thoren M."/>
            <person name="Johannesson H."/>
        </authorList>
    </citation>
    <scope>NUCLEOTIDE SEQUENCE</scope>
    <source>
        <strain evidence="2">CBS 990.96</strain>
    </source>
</reference>
<feature type="domain" description="Aminoglycoside phosphotransferase" evidence="1">
    <location>
        <begin position="96"/>
        <end position="247"/>
    </location>
</feature>
<dbReference type="InterPro" id="IPR011009">
    <property type="entry name" value="Kinase-like_dom_sf"/>
</dbReference>
<dbReference type="Pfam" id="PF01636">
    <property type="entry name" value="APH"/>
    <property type="match status" value="1"/>
</dbReference>
<protein>
    <recommendedName>
        <fullName evidence="1">Aminoglycoside phosphotransferase domain-containing protein</fullName>
    </recommendedName>
</protein>
<gene>
    <name evidence="2" type="ORF">QBC38DRAFT_504140</name>
</gene>
<comment type="caution">
    <text evidence="2">The sequence shown here is derived from an EMBL/GenBank/DDBJ whole genome shotgun (WGS) entry which is preliminary data.</text>
</comment>
<evidence type="ECO:0000313" key="2">
    <source>
        <dbReference type="EMBL" id="KAK4222311.1"/>
    </source>
</evidence>
<dbReference type="Proteomes" id="UP001301958">
    <property type="component" value="Unassembled WGS sequence"/>
</dbReference>
<dbReference type="EMBL" id="MU865479">
    <property type="protein sequence ID" value="KAK4222311.1"/>
    <property type="molecule type" value="Genomic_DNA"/>
</dbReference>
<evidence type="ECO:0000313" key="3">
    <source>
        <dbReference type="Proteomes" id="UP001301958"/>
    </source>
</evidence>
<sequence>MGEEYSLNDEIDQFFLKTSATRQECDKTAIELVGGTITPAAVQGVCSYTVYAGPRDEYVVQFRVQSLQLPMETAGLAKRVFGDFAPDVTFKGKIGDETEEQEPLFVYVMNRMQGISHLDFILAHNEPENFPEWFQWRKNLIMDLARFFALSLESPQSVDASFRDNLHLSYKRDMELLLTSLPERFHPIVRQTLDSLPAILKLSIVLLHKDFGSSNILVDSTTCHLVGVIDWAEAEVGPFGLNLYSVQRFTSKVHLRNGVIRYEDFDALENMFWLVLRSEIPELDDEKVVETIKAASNLGQLLSRGFTSRLANMPAPIPIKDDESGAYNLMILDGMLTDQVTRVL</sequence>
<dbReference type="AlphaFoldDB" id="A0AAN6YP31"/>
<accession>A0AAN6YP31</accession>
<keyword evidence="3" id="KW-1185">Reference proteome</keyword>
<dbReference type="SUPFAM" id="SSF56112">
    <property type="entry name" value="Protein kinase-like (PK-like)"/>
    <property type="match status" value="1"/>
</dbReference>
<dbReference type="InterPro" id="IPR002575">
    <property type="entry name" value="Aminoglycoside_PTrfase"/>
</dbReference>
<name>A0AAN6YP31_9PEZI</name>
<dbReference type="Gene3D" id="3.90.1200.10">
    <property type="match status" value="1"/>
</dbReference>
<reference evidence="2" key="2">
    <citation type="submission" date="2023-05" db="EMBL/GenBank/DDBJ databases">
        <authorList>
            <consortium name="Lawrence Berkeley National Laboratory"/>
            <person name="Steindorff A."/>
            <person name="Hensen N."/>
            <person name="Bonometti L."/>
            <person name="Westerberg I."/>
            <person name="Brannstrom I.O."/>
            <person name="Guillou S."/>
            <person name="Cros-Aarteil S."/>
            <person name="Calhoun S."/>
            <person name="Haridas S."/>
            <person name="Kuo A."/>
            <person name="Mondo S."/>
            <person name="Pangilinan J."/>
            <person name="Riley R."/>
            <person name="Labutti K."/>
            <person name="Andreopoulos B."/>
            <person name="Lipzen A."/>
            <person name="Chen C."/>
            <person name="Yanf M."/>
            <person name="Daum C."/>
            <person name="Ng V."/>
            <person name="Clum A."/>
            <person name="Ohm R."/>
            <person name="Martin F."/>
            <person name="Silar P."/>
            <person name="Natvig D."/>
            <person name="Lalanne C."/>
            <person name="Gautier V."/>
            <person name="Ament-Velasquez S.L."/>
            <person name="Kruys A."/>
            <person name="Hutchinson M.I."/>
            <person name="Powell A.J."/>
            <person name="Barry K."/>
            <person name="Miller A.N."/>
            <person name="Grigoriev I.V."/>
            <person name="Debuchy R."/>
            <person name="Gladieux P."/>
            <person name="Thoren M.H."/>
            <person name="Johannesson H."/>
        </authorList>
    </citation>
    <scope>NUCLEOTIDE SEQUENCE</scope>
    <source>
        <strain evidence="2">CBS 990.96</strain>
    </source>
</reference>
<organism evidence="2 3">
    <name type="scientific">Podospora fimiseda</name>
    <dbReference type="NCBI Taxonomy" id="252190"/>
    <lineage>
        <taxon>Eukaryota</taxon>
        <taxon>Fungi</taxon>
        <taxon>Dikarya</taxon>
        <taxon>Ascomycota</taxon>
        <taxon>Pezizomycotina</taxon>
        <taxon>Sordariomycetes</taxon>
        <taxon>Sordariomycetidae</taxon>
        <taxon>Sordariales</taxon>
        <taxon>Podosporaceae</taxon>
        <taxon>Podospora</taxon>
    </lineage>
</organism>
<evidence type="ECO:0000259" key="1">
    <source>
        <dbReference type="Pfam" id="PF01636"/>
    </source>
</evidence>